<dbReference type="PANTHER" id="PTHR35011:SF2">
    <property type="entry name" value="2,3-DIKETO-L-GULONATE TRAP TRANSPORTER SMALL PERMEASE PROTEIN YIAM"/>
    <property type="match status" value="1"/>
</dbReference>
<sequence>MEDFKSRLDMVLSGLCAGLLAFMTILTIFQVFMRYVIQQPSTVSEDLLGFAFVWVSLLATALVFGQKDHIKITLLSDKITGIGGLILKIFSEVLIMIVAMAVFVIGGKYLMDVGALQLSPTLGINLNWIYIVLPISGILIIFYNIHFILMEVKNYRQGVFK</sequence>
<keyword evidence="6 9" id="KW-1133">Transmembrane helix</keyword>
<organism evidence="11 12">
    <name type="scientific">Salinicoccus sesuvii</name>
    <dbReference type="NCBI Taxonomy" id="868281"/>
    <lineage>
        <taxon>Bacteria</taxon>
        <taxon>Bacillati</taxon>
        <taxon>Bacillota</taxon>
        <taxon>Bacilli</taxon>
        <taxon>Bacillales</taxon>
        <taxon>Staphylococcaceae</taxon>
        <taxon>Salinicoccus</taxon>
    </lineage>
</organism>
<feature type="transmembrane region" description="Helical" evidence="9">
    <location>
        <begin position="47"/>
        <end position="64"/>
    </location>
</feature>
<evidence type="ECO:0000256" key="2">
    <source>
        <dbReference type="ARBA" id="ARBA00022448"/>
    </source>
</evidence>
<evidence type="ECO:0000256" key="5">
    <source>
        <dbReference type="ARBA" id="ARBA00022692"/>
    </source>
</evidence>
<comment type="caution">
    <text evidence="11">The sequence shown here is derived from an EMBL/GenBank/DDBJ whole genome shotgun (WGS) entry which is preliminary data.</text>
</comment>
<protein>
    <submittedName>
        <fullName evidence="11">TRAP transporter small permease</fullName>
    </submittedName>
</protein>
<comment type="subcellular location">
    <subcellularLocation>
        <location evidence="1">Cell inner membrane</location>
        <topology evidence="1">Multi-pass membrane protein</topology>
    </subcellularLocation>
</comment>
<keyword evidence="12" id="KW-1185">Reference proteome</keyword>
<evidence type="ECO:0000313" key="11">
    <source>
        <dbReference type="EMBL" id="MFC3387572.1"/>
    </source>
</evidence>
<evidence type="ECO:0000259" key="10">
    <source>
        <dbReference type="Pfam" id="PF04290"/>
    </source>
</evidence>
<dbReference type="InterPro" id="IPR007387">
    <property type="entry name" value="TRAP_DctQ"/>
</dbReference>
<evidence type="ECO:0000256" key="4">
    <source>
        <dbReference type="ARBA" id="ARBA00022519"/>
    </source>
</evidence>
<reference evidence="12" key="1">
    <citation type="journal article" date="2019" name="Int. J. Syst. Evol. Microbiol.">
        <title>The Global Catalogue of Microorganisms (GCM) 10K type strain sequencing project: providing services to taxonomists for standard genome sequencing and annotation.</title>
        <authorList>
            <consortium name="The Broad Institute Genomics Platform"/>
            <consortium name="The Broad Institute Genome Sequencing Center for Infectious Disease"/>
            <person name="Wu L."/>
            <person name="Ma J."/>
        </authorList>
    </citation>
    <scope>NUCLEOTIDE SEQUENCE [LARGE SCALE GENOMIC DNA]</scope>
    <source>
        <strain evidence="12">CCM 7756</strain>
    </source>
</reference>
<evidence type="ECO:0000256" key="1">
    <source>
        <dbReference type="ARBA" id="ARBA00004429"/>
    </source>
</evidence>
<evidence type="ECO:0000256" key="3">
    <source>
        <dbReference type="ARBA" id="ARBA00022475"/>
    </source>
</evidence>
<evidence type="ECO:0000256" key="8">
    <source>
        <dbReference type="ARBA" id="ARBA00038436"/>
    </source>
</evidence>
<keyword evidence="5 9" id="KW-0812">Transmembrane</keyword>
<dbReference type="Pfam" id="PF04290">
    <property type="entry name" value="DctQ"/>
    <property type="match status" value="1"/>
</dbReference>
<gene>
    <name evidence="11" type="ORF">ACFOEO_03025</name>
</gene>
<accession>A0ABV7N1V2</accession>
<keyword evidence="7 9" id="KW-0472">Membrane</keyword>
<feature type="transmembrane region" description="Helical" evidence="9">
    <location>
        <begin position="127"/>
        <end position="149"/>
    </location>
</feature>
<evidence type="ECO:0000313" key="12">
    <source>
        <dbReference type="Proteomes" id="UP001595637"/>
    </source>
</evidence>
<proteinExistence type="inferred from homology"/>
<dbReference type="RefSeq" id="WP_380651676.1">
    <property type="nucleotide sequence ID" value="NZ_JBHRVQ010000001.1"/>
</dbReference>
<keyword evidence="4" id="KW-0997">Cell inner membrane</keyword>
<feature type="domain" description="Tripartite ATP-independent periplasmic transporters DctQ component" evidence="10">
    <location>
        <begin position="23"/>
        <end position="149"/>
    </location>
</feature>
<evidence type="ECO:0000256" key="6">
    <source>
        <dbReference type="ARBA" id="ARBA00022989"/>
    </source>
</evidence>
<feature type="transmembrane region" description="Helical" evidence="9">
    <location>
        <begin position="12"/>
        <end position="35"/>
    </location>
</feature>
<dbReference type="Proteomes" id="UP001595637">
    <property type="component" value="Unassembled WGS sequence"/>
</dbReference>
<comment type="similarity">
    <text evidence="8">Belongs to the TRAP transporter small permease family.</text>
</comment>
<feature type="transmembrane region" description="Helical" evidence="9">
    <location>
        <begin position="85"/>
        <end position="107"/>
    </location>
</feature>
<evidence type="ECO:0000256" key="7">
    <source>
        <dbReference type="ARBA" id="ARBA00023136"/>
    </source>
</evidence>
<keyword evidence="2" id="KW-0813">Transport</keyword>
<name>A0ABV7N1V2_9STAP</name>
<dbReference type="EMBL" id="JBHRVQ010000001">
    <property type="protein sequence ID" value="MFC3387572.1"/>
    <property type="molecule type" value="Genomic_DNA"/>
</dbReference>
<dbReference type="InterPro" id="IPR055348">
    <property type="entry name" value="DctQ"/>
</dbReference>
<keyword evidence="3" id="KW-1003">Cell membrane</keyword>
<evidence type="ECO:0000256" key="9">
    <source>
        <dbReference type="SAM" id="Phobius"/>
    </source>
</evidence>
<dbReference type="PANTHER" id="PTHR35011">
    <property type="entry name" value="2,3-DIKETO-L-GULONATE TRAP TRANSPORTER SMALL PERMEASE PROTEIN YIAM"/>
    <property type="match status" value="1"/>
</dbReference>